<dbReference type="FunFam" id="3.30.505.50:FF:000001">
    <property type="entry name" value="Ribosome hibernation promoting factor"/>
    <property type="match status" value="1"/>
</dbReference>
<dbReference type="InterPro" id="IPR003489">
    <property type="entry name" value="RHF/RaiA"/>
</dbReference>
<comment type="similarity">
    <text evidence="3">Belongs to the HPF/YfiA ribosome-associated protein family. Long HPF subfamily.</text>
</comment>
<protein>
    <recommendedName>
        <fullName evidence="3">Ribosome hibernation promoting factor</fullName>
        <shortName evidence="3">HPF</shortName>
    </recommendedName>
</protein>
<comment type="function">
    <text evidence="3">Required for dimerization of active 70S ribosomes into 100S ribosomes in stationary phase; 100S ribosomes are translationally inactive and sometimes present during exponential growth.</text>
</comment>
<dbReference type="GO" id="GO:0045900">
    <property type="term" value="P:negative regulation of translational elongation"/>
    <property type="evidence" value="ECO:0007669"/>
    <property type="project" value="TreeGrafter"/>
</dbReference>
<dbReference type="GO" id="GO:0043024">
    <property type="term" value="F:ribosomal small subunit binding"/>
    <property type="evidence" value="ECO:0007669"/>
    <property type="project" value="TreeGrafter"/>
</dbReference>
<dbReference type="Proteomes" id="UP000050326">
    <property type="component" value="Unassembled WGS sequence"/>
</dbReference>
<keyword evidence="4" id="KW-0175">Coiled coil</keyword>
<name>A0A0P8YYB6_9CLOT</name>
<dbReference type="InterPro" id="IPR038416">
    <property type="entry name" value="Ribosom_S30AE_C_sf"/>
</dbReference>
<dbReference type="SUPFAM" id="SSF69754">
    <property type="entry name" value="Ribosome binding protein Y (YfiA homologue)"/>
    <property type="match status" value="1"/>
</dbReference>
<dbReference type="Gene3D" id="3.30.505.50">
    <property type="entry name" value="Sigma 54 modulation/S30EA ribosomal protein, C-terminal domain"/>
    <property type="match status" value="1"/>
</dbReference>
<evidence type="ECO:0000259" key="5">
    <source>
        <dbReference type="Pfam" id="PF16321"/>
    </source>
</evidence>
<evidence type="ECO:0000313" key="6">
    <source>
        <dbReference type="EMBL" id="KPU44755.1"/>
    </source>
</evidence>
<dbReference type="EMBL" id="LKET01000029">
    <property type="protein sequence ID" value="KPU44755.1"/>
    <property type="molecule type" value="Genomic_DNA"/>
</dbReference>
<evidence type="ECO:0000256" key="4">
    <source>
        <dbReference type="SAM" id="Coils"/>
    </source>
</evidence>
<dbReference type="Pfam" id="PF16321">
    <property type="entry name" value="Ribosom_S30AE_C"/>
    <property type="match status" value="1"/>
</dbReference>
<dbReference type="OrthoDB" id="9794975at2"/>
<sequence length="177" mass="20136">MKIIVSGKNIDVTDALKDTVIKKISKLDKYFNPEVEAQATLSVQKNRHIIEVTIPFDGSILRGEEATDDMYTSIDKVLDKLEKQIAKHKTRMERKLKTSSIRLAGTETDLNDDEDSLTPVIVKTKRFAIKPMPVDEAVMQMDLLGHSFYVFLNGETEEVNVVYKRNDGKYGLIEPEF</sequence>
<comment type="subcellular location">
    <subcellularLocation>
        <location evidence="3">Cytoplasm</location>
    </subcellularLocation>
</comment>
<dbReference type="PANTHER" id="PTHR33231">
    <property type="entry name" value="30S RIBOSOMAL PROTEIN"/>
    <property type="match status" value="1"/>
</dbReference>
<dbReference type="InterPro" id="IPR050574">
    <property type="entry name" value="HPF/YfiA_ribosome-assoc"/>
</dbReference>
<dbReference type="STRING" id="36849.OXPF_18410"/>
<dbReference type="RefSeq" id="WP_054874887.1">
    <property type="nucleotide sequence ID" value="NZ_LKET01000029.1"/>
</dbReference>
<dbReference type="PATRIC" id="fig|36849.3.peg.1939"/>
<keyword evidence="1 3" id="KW-0963">Cytoplasm</keyword>
<dbReference type="Pfam" id="PF02482">
    <property type="entry name" value="Ribosomal_S30AE"/>
    <property type="match status" value="1"/>
</dbReference>
<dbReference type="InterPro" id="IPR034694">
    <property type="entry name" value="HPF_long/plastid"/>
</dbReference>
<organism evidence="6 7">
    <name type="scientific">Oxobacter pfennigii</name>
    <dbReference type="NCBI Taxonomy" id="36849"/>
    <lineage>
        <taxon>Bacteria</taxon>
        <taxon>Bacillati</taxon>
        <taxon>Bacillota</taxon>
        <taxon>Clostridia</taxon>
        <taxon>Eubacteriales</taxon>
        <taxon>Clostridiaceae</taxon>
        <taxon>Oxobacter</taxon>
    </lineage>
</organism>
<proteinExistence type="inferred from homology"/>
<dbReference type="CDD" id="cd00552">
    <property type="entry name" value="RaiA"/>
    <property type="match status" value="1"/>
</dbReference>
<feature type="coiled-coil region" evidence="4">
    <location>
        <begin position="71"/>
        <end position="98"/>
    </location>
</feature>
<keyword evidence="2 3" id="KW-0810">Translation regulation</keyword>
<dbReference type="Gene3D" id="3.30.160.100">
    <property type="entry name" value="Ribosome hibernation promotion factor-like"/>
    <property type="match status" value="1"/>
</dbReference>
<comment type="caution">
    <text evidence="6">The sequence shown here is derived from an EMBL/GenBank/DDBJ whole genome shotgun (WGS) entry which is preliminary data.</text>
</comment>
<evidence type="ECO:0000256" key="2">
    <source>
        <dbReference type="ARBA" id="ARBA00022845"/>
    </source>
</evidence>
<accession>A0A0P8YYB6</accession>
<evidence type="ECO:0000256" key="1">
    <source>
        <dbReference type="ARBA" id="ARBA00022490"/>
    </source>
</evidence>
<dbReference type="AlphaFoldDB" id="A0A0P8YYB6"/>
<dbReference type="NCBIfam" id="TIGR00741">
    <property type="entry name" value="yfiA"/>
    <property type="match status" value="1"/>
</dbReference>
<dbReference type="GO" id="GO:0022627">
    <property type="term" value="C:cytosolic small ribosomal subunit"/>
    <property type="evidence" value="ECO:0007669"/>
    <property type="project" value="TreeGrafter"/>
</dbReference>
<dbReference type="InterPro" id="IPR036567">
    <property type="entry name" value="RHF-like"/>
</dbReference>
<gene>
    <name evidence="6" type="primary">yvyD</name>
    <name evidence="3" type="synonym">hpf</name>
    <name evidence="6" type="ORF">OXPF_18410</name>
</gene>
<evidence type="ECO:0000313" key="7">
    <source>
        <dbReference type="Proteomes" id="UP000050326"/>
    </source>
</evidence>
<comment type="subunit">
    <text evidence="3">Interacts with 100S ribosomes.</text>
</comment>
<dbReference type="InterPro" id="IPR032528">
    <property type="entry name" value="Ribosom_S30AE_C"/>
</dbReference>
<feature type="domain" description="Sigma 54 modulation/S30EA ribosomal protein C-terminal" evidence="5">
    <location>
        <begin position="118"/>
        <end position="172"/>
    </location>
</feature>
<dbReference type="PANTHER" id="PTHR33231:SF1">
    <property type="entry name" value="30S RIBOSOMAL PROTEIN"/>
    <property type="match status" value="1"/>
</dbReference>
<keyword evidence="7" id="KW-1185">Reference proteome</keyword>
<evidence type="ECO:0000256" key="3">
    <source>
        <dbReference type="HAMAP-Rule" id="MF_00839"/>
    </source>
</evidence>
<dbReference type="HAMAP" id="MF_00839">
    <property type="entry name" value="HPF"/>
    <property type="match status" value="1"/>
</dbReference>
<reference evidence="6 7" key="1">
    <citation type="submission" date="2015-09" db="EMBL/GenBank/DDBJ databases">
        <title>Genome sequence of Oxobacter pfennigii DSM 3222.</title>
        <authorList>
            <person name="Poehlein A."/>
            <person name="Bengelsdorf F.R."/>
            <person name="Schiel-Bengelsdorf B."/>
            <person name="Duerre P."/>
            <person name="Daniel R."/>
        </authorList>
    </citation>
    <scope>NUCLEOTIDE SEQUENCE [LARGE SCALE GENOMIC DNA]</scope>
    <source>
        <strain evidence="6 7">DSM 3222</strain>
    </source>
</reference>